<dbReference type="Proteomes" id="UP000000442">
    <property type="component" value="Chromosome"/>
</dbReference>
<dbReference type="HOGENOM" id="CLU_2715731_0_0_7"/>
<dbReference type="AlphaFoldDB" id="C0QCT0"/>
<dbReference type="EMBL" id="CP001087">
    <property type="protein sequence ID" value="ACN15157.1"/>
    <property type="molecule type" value="Genomic_DNA"/>
</dbReference>
<name>C0QCT0_DESAH</name>
<organism evidence="1 2">
    <name type="scientific">Desulforapulum autotrophicum (strain ATCC 43914 / DSM 3382 / VKM B-1955 / HRM2)</name>
    <name type="common">Desulfobacterium autotrophicum</name>
    <dbReference type="NCBI Taxonomy" id="177437"/>
    <lineage>
        <taxon>Bacteria</taxon>
        <taxon>Pseudomonadati</taxon>
        <taxon>Thermodesulfobacteriota</taxon>
        <taxon>Desulfobacteria</taxon>
        <taxon>Desulfobacterales</taxon>
        <taxon>Desulfobacteraceae</taxon>
        <taxon>Desulforapulum</taxon>
    </lineage>
</organism>
<accession>C0QCT0</accession>
<reference evidence="1 2" key="1">
    <citation type="journal article" date="2009" name="Environ. Microbiol.">
        <title>Genome sequence of Desulfobacterium autotrophicum HRM2, a marine sulfate reducer oxidizing organic carbon completely to carbon dioxide.</title>
        <authorList>
            <person name="Strittmatter A.W."/>
            <person name="Liesegang H."/>
            <person name="Rabus R."/>
            <person name="Decker I."/>
            <person name="Amann J."/>
            <person name="Andres S."/>
            <person name="Henne A."/>
            <person name="Fricke W.F."/>
            <person name="Martinez-Arias R."/>
            <person name="Bartels D."/>
            <person name="Goesmann A."/>
            <person name="Krause L."/>
            <person name="Puehler A."/>
            <person name="Klenk H.P."/>
            <person name="Richter M."/>
            <person name="Schuler M."/>
            <person name="Gloeckner F.O."/>
            <person name="Meyerdierks A."/>
            <person name="Gottschalk G."/>
            <person name="Amann R."/>
        </authorList>
    </citation>
    <scope>NUCLEOTIDE SEQUENCE [LARGE SCALE GENOMIC DNA]</scope>
    <source>
        <strain evidence="2">ATCC 43914 / DSM 3382 / HRM2</strain>
    </source>
</reference>
<protein>
    <submittedName>
        <fullName evidence="1">Uncharacterized protein</fullName>
    </submittedName>
</protein>
<evidence type="ECO:0000313" key="1">
    <source>
        <dbReference type="EMBL" id="ACN15157.1"/>
    </source>
</evidence>
<gene>
    <name evidence="1" type="ordered locus">HRM2_20580</name>
</gene>
<proteinExistence type="predicted"/>
<evidence type="ECO:0000313" key="2">
    <source>
        <dbReference type="Proteomes" id="UP000000442"/>
    </source>
</evidence>
<dbReference type="KEGG" id="dat:HRM2_20580"/>
<sequence length="72" mass="7960">MPVKVKNFLKKPTETKSKALRAASVKGLKIQLVLMAVRGELKIPVSAVRFCSWAPDNSRVQPFGLSPFFVTT</sequence>
<keyword evidence="2" id="KW-1185">Reference proteome</keyword>
<dbReference type="STRING" id="177437.HRM2_20580"/>